<feature type="region of interest" description="Disordered" evidence="1">
    <location>
        <begin position="1"/>
        <end position="36"/>
    </location>
</feature>
<dbReference type="EMBL" id="JAFBCP010000001">
    <property type="protein sequence ID" value="MBM7815767.1"/>
    <property type="molecule type" value="Genomic_DNA"/>
</dbReference>
<evidence type="ECO:0000313" key="5">
    <source>
        <dbReference type="Proteomes" id="UP000809290"/>
    </source>
</evidence>
<evidence type="ECO:0000313" key="3">
    <source>
        <dbReference type="EMBL" id="PMD05929.1"/>
    </source>
</evidence>
<evidence type="ECO:0000256" key="1">
    <source>
        <dbReference type="SAM" id="MobiDB-lite"/>
    </source>
</evidence>
<evidence type="ECO:0000313" key="2">
    <source>
        <dbReference type="EMBL" id="MBM7815767.1"/>
    </source>
</evidence>
<dbReference type="Pfam" id="PF20060">
    <property type="entry name" value="DUF6459"/>
    <property type="match status" value="1"/>
</dbReference>
<reference evidence="3 4" key="1">
    <citation type="submission" date="2017-09" db="EMBL/GenBank/DDBJ databases">
        <title>Bacterial strain isolated from the female urinary microbiota.</title>
        <authorList>
            <person name="Thomas-White K."/>
            <person name="Kumar N."/>
            <person name="Forster S."/>
            <person name="Putonti C."/>
            <person name="Lawley T."/>
            <person name="Wolfe A.J."/>
        </authorList>
    </citation>
    <scope>NUCLEOTIDE SEQUENCE [LARGE SCALE GENOMIC DNA]</scope>
    <source>
        <strain evidence="3 4">UMB1301</strain>
    </source>
</reference>
<organism evidence="3 4">
    <name type="scientific">Brevibacterium paucivorans</name>
    <dbReference type="NCBI Taxonomy" id="170994"/>
    <lineage>
        <taxon>Bacteria</taxon>
        <taxon>Bacillati</taxon>
        <taxon>Actinomycetota</taxon>
        <taxon>Actinomycetes</taxon>
        <taxon>Micrococcales</taxon>
        <taxon>Brevibacteriaceae</taxon>
        <taxon>Brevibacterium</taxon>
    </lineage>
</organism>
<comment type="caution">
    <text evidence="3">The sequence shown here is derived from an EMBL/GenBank/DDBJ whole genome shotgun (WGS) entry which is preliminary data.</text>
</comment>
<dbReference type="Proteomes" id="UP000809290">
    <property type="component" value="Unassembled WGS sequence"/>
</dbReference>
<evidence type="ECO:0008006" key="6">
    <source>
        <dbReference type="Google" id="ProtNLM"/>
    </source>
</evidence>
<name>A0A2N6VPB6_9MICO</name>
<dbReference type="AlphaFoldDB" id="A0A2N6VPB6"/>
<dbReference type="InterPro" id="IPR045596">
    <property type="entry name" value="DUF6459"/>
</dbReference>
<sequence>MTAQLEAPVIRKPHARTSHTRPTPATPRKPRTETSGVDNVVTALAVACVEIMQGRRSASTLVRWATPELIDRLRTFAQVRTKLARTRPAPATRISPGAVRVCHLRANVVEASVNIMSPDRRRAVALRLESTSGRWILHELVIV</sequence>
<protein>
    <recommendedName>
        <fullName evidence="6">3-hydroxyacyl-CoA dehydrogenase</fullName>
    </recommendedName>
</protein>
<keyword evidence="5" id="KW-1185">Reference proteome</keyword>
<proteinExistence type="predicted"/>
<reference evidence="2 5" key="2">
    <citation type="submission" date="2021-01" db="EMBL/GenBank/DDBJ databases">
        <title>Sequencing the genomes of 1000 actinobacteria strains.</title>
        <authorList>
            <person name="Klenk H.-P."/>
        </authorList>
    </citation>
    <scope>NUCLEOTIDE SEQUENCE [LARGE SCALE GENOMIC DNA]</scope>
    <source>
        <strain evidence="2 5">DSM 13657</strain>
    </source>
</reference>
<dbReference type="EMBL" id="PNHK01000001">
    <property type="protein sequence ID" value="PMD05929.1"/>
    <property type="molecule type" value="Genomic_DNA"/>
</dbReference>
<dbReference type="RefSeq" id="WP_102237588.1">
    <property type="nucleotide sequence ID" value="NZ_BAAAIM010000007.1"/>
</dbReference>
<dbReference type="OrthoDB" id="4804683at2"/>
<gene>
    <name evidence="3" type="ORF">CJ199_00510</name>
    <name evidence="2" type="ORF">JOE56_000461</name>
</gene>
<dbReference type="Proteomes" id="UP000235598">
    <property type="component" value="Unassembled WGS sequence"/>
</dbReference>
<evidence type="ECO:0000313" key="4">
    <source>
        <dbReference type="Proteomes" id="UP000235598"/>
    </source>
</evidence>
<accession>A0A2N6VPB6</accession>